<comment type="caution">
    <text evidence="1">The sequence shown here is derived from an EMBL/GenBank/DDBJ whole genome shotgun (WGS) entry which is preliminary data.</text>
</comment>
<dbReference type="EMBL" id="VSSQ01040866">
    <property type="protein sequence ID" value="MPM94191.1"/>
    <property type="molecule type" value="Genomic_DNA"/>
</dbReference>
<reference evidence="1" key="1">
    <citation type="submission" date="2019-08" db="EMBL/GenBank/DDBJ databases">
        <authorList>
            <person name="Kucharzyk K."/>
            <person name="Murdoch R.W."/>
            <person name="Higgins S."/>
            <person name="Loffler F."/>
        </authorList>
    </citation>
    <scope>NUCLEOTIDE SEQUENCE</scope>
</reference>
<name>A0A645DY00_9ZZZZ</name>
<protein>
    <submittedName>
        <fullName evidence="1">Uncharacterized protein</fullName>
    </submittedName>
</protein>
<gene>
    <name evidence="1" type="ORF">SDC9_141336</name>
</gene>
<accession>A0A645DY00</accession>
<proteinExistence type="predicted"/>
<organism evidence="1">
    <name type="scientific">bioreactor metagenome</name>
    <dbReference type="NCBI Taxonomy" id="1076179"/>
    <lineage>
        <taxon>unclassified sequences</taxon>
        <taxon>metagenomes</taxon>
        <taxon>ecological metagenomes</taxon>
    </lineage>
</organism>
<sequence length="94" mass="11221">MKPDDVEPAMAALKQLVNSHDWLHDRRHFEVVFGVSFDDFMAMSGADYVYKMLHQDPFNYVLNKFEAGDIGLQFILRCVKNWVHFKRMSHRRKF</sequence>
<dbReference type="AlphaFoldDB" id="A0A645DY00"/>
<evidence type="ECO:0000313" key="1">
    <source>
        <dbReference type="EMBL" id="MPM94191.1"/>
    </source>
</evidence>